<dbReference type="FunFam" id="1.10.555.10:FF:000038">
    <property type="entry name" value="DEP domain-containing protein 1A isoform X1"/>
    <property type="match status" value="1"/>
</dbReference>
<gene>
    <name evidence="6" type="ORF">MDA_GLEAN10005881</name>
</gene>
<dbReference type="InterPro" id="IPR004294">
    <property type="entry name" value="Carotenoid_Oase"/>
</dbReference>
<dbReference type="SUPFAM" id="SSF48350">
    <property type="entry name" value="GTPase activation domain, GAP"/>
    <property type="match status" value="1"/>
</dbReference>
<evidence type="ECO:0000256" key="2">
    <source>
        <dbReference type="ARBA" id="ARBA00022723"/>
    </source>
</evidence>
<dbReference type="GO" id="GO:0005634">
    <property type="term" value="C:nucleus"/>
    <property type="evidence" value="ECO:0007669"/>
    <property type="project" value="TreeGrafter"/>
</dbReference>
<proteinExistence type="inferred from homology"/>
<feature type="binding site" evidence="4">
    <location>
        <position position="1023"/>
    </location>
    <ligand>
        <name>Fe cation</name>
        <dbReference type="ChEBI" id="CHEBI:24875"/>
        <note>catalytic</note>
    </ligand>
</feature>
<keyword evidence="3 4" id="KW-0408">Iron</keyword>
<dbReference type="GO" id="GO:0017053">
    <property type="term" value="C:transcription repressor complex"/>
    <property type="evidence" value="ECO:0007669"/>
    <property type="project" value="TreeGrafter"/>
</dbReference>
<evidence type="ECO:0000256" key="3">
    <source>
        <dbReference type="ARBA" id="ARBA00023004"/>
    </source>
</evidence>
<dbReference type="Gene3D" id="1.10.555.10">
    <property type="entry name" value="Rho GTPase activation protein"/>
    <property type="match status" value="1"/>
</dbReference>
<dbReference type="InterPro" id="IPR008936">
    <property type="entry name" value="Rho_GTPase_activation_prot"/>
</dbReference>
<dbReference type="Pfam" id="PF03055">
    <property type="entry name" value="RPE65"/>
    <property type="match status" value="1"/>
</dbReference>
<feature type="binding site" evidence="4">
    <location>
        <position position="1370"/>
    </location>
    <ligand>
        <name>Fe cation</name>
        <dbReference type="ChEBI" id="CHEBI:24875"/>
        <note>catalytic</note>
    </ligand>
</feature>
<dbReference type="PANTHER" id="PTHR16206:SF12">
    <property type="entry name" value="DEP DOMAIN-CONTAINING PROTEIN 1A"/>
    <property type="match status" value="1"/>
</dbReference>
<reference evidence="7" key="1">
    <citation type="journal article" date="2013" name="Science">
        <title>Comparative analysis of bat genomes provides insight into the evolution of flight and immunity.</title>
        <authorList>
            <person name="Zhang G."/>
            <person name="Cowled C."/>
            <person name="Shi Z."/>
            <person name="Huang Z."/>
            <person name="Bishop-Lilly K.A."/>
            <person name="Fang X."/>
            <person name="Wynne J.W."/>
            <person name="Xiong Z."/>
            <person name="Baker M.L."/>
            <person name="Zhao W."/>
            <person name="Tachedjian M."/>
            <person name="Zhu Y."/>
            <person name="Zhou P."/>
            <person name="Jiang X."/>
            <person name="Ng J."/>
            <person name="Yang L."/>
            <person name="Wu L."/>
            <person name="Xiao J."/>
            <person name="Feng Y."/>
            <person name="Chen Y."/>
            <person name="Sun X."/>
            <person name="Zhang Y."/>
            <person name="Marsh G.A."/>
            <person name="Crameri G."/>
            <person name="Broder C.C."/>
            <person name="Frey K.G."/>
            <person name="Wang L.F."/>
            <person name="Wang J."/>
        </authorList>
    </citation>
    <scope>NUCLEOTIDE SEQUENCE [LARGE SCALE GENOMIC DNA]</scope>
</reference>
<dbReference type="EMBL" id="KB112011">
    <property type="protein sequence ID" value="ELK25384.1"/>
    <property type="molecule type" value="Genomic_DNA"/>
</dbReference>
<sequence>MENRSVPPGPYRATKLVSRARRRDGRHHLYGRVLVVLPGRREGAQSHWVRWREMETAFRGIAEPPRGKPVPLDCCEHPAKVHPTPALLEAPARAAAPHAWFPAPTGSEKNSYELRCFAGSDGARARTWQDSLVTLVGSLAAAHPLVVTGLQGPRLFSTSLPKFPANSPLKTLPRRHPELRKNSIENFSKDKDSIFKLRNLSRRTPKKHGLQFSQENTENMNCEIINEDQENTVDNREISQKDIEEVWRYIILNYLQTILGVSSLEEVINPKQVIPQYIMYNMTNTSKHGVVVLQDKSDDLPHWVLSAMKCLANWPRSNDMNNPTYVGFERDVFRTIADYFLDLPEPLLTFEYYELFVNILVVCGYITVSDRPSGIHKIQDDLQPSEILHLNSLNSFKSTECLLLSLLRKDKNKEESNATERLQISDHGFQEKCVKKVQLVDLKNRRASANDILGGSCHSLIGLSSMHALSSNIKPRCYSLEGIIDLPGSSCKEVSDVIHQSILNIEGQNNKQCLESEIKQESLMNLHSEESIQKPLCVGFKRTSTMTVQDQEELSNGKSRSRQLCRSQSLLLRSSMKRNSYINMPVAEIIMKPNLGQDSTSVQTAMEGEHGEFSATINKRLCKSTIELSGNSLSSASSMLTGTQSLLQPHLERVAINALQLCCLLLPPPNRRKLQLLMRMISRMSQNVDMPQLHDAMGTRSLMIHTFSRCVLCCAEEVDLDELLAARLVSFLMDHHQEILQVPSYLQAAVEKHLDYLKRGLIKNPGDGLIAPLPTYSYCMQISAQEFDEQKVSTSQDAIAELLENIIKSKSLPLKEKRKKLKQDSRWYREAQGLWVVKKRETISQVRVEHPAGGYKKLYETVEELSSPVTAHVTGRIPFWLTGSLLRCGPGLFEVGSEPFYHLFDGQALLHKFDFKEGHVTYHRRFIRTDAYVRAMTEKRIVITEFGTCAFPDPCKNIFSRFFSYFRGVEITDNALVNIYPVGEDYYACTETNFITKINPETLETIEQVDLCNYVSVNGATAHPHIESDGTVYNIGNCFGKNFSIAYNIVKIPPLQADKEDPISKSEVVVQFPCSERFKPSYVHSFGLTPNYIVFVETPVKINLFKFLSSWSLWGANYMDCFESNETMGVWLHVADKKGRKYLNNKYRTSPFNLFHHINTYEDNEFLIVDLCCWKGFEFVYNYLYLANLRENWEEVKKNASKAPQPEVRRYVLPLNIDKADTGKNLVTLPNTTATAILCSDETIWLEPEVLFAGPRQAFEFPQINYQKYGGKPYTYTYGLGLNHFVPDRLCKLNVKTKETWVWQEPDSYPSEPIFVSHPEALEEDDGVVLSVVVSPGTGQKPAYLLILNAKDLSEVARAEVEINIPVTFHGLFKKS</sequence>
<dbReference type="CDD" id="cd04405">
    <property type="entry name" value="RhoGAP_BRCC3-like"/>
    <property type="match status" value="1"/>
</dbReference>
<accession>L5LGC0</accession>
<feature type="binding site" evidence="4">
    <location>
        <position position="1156"/>
    </location>
    <ligand>
        <name>Fe cation</name>
        <dbReference type="ChEBI" id="CHEBI:24875"/>
        <note>catalytic</note>
    </ligand>
</feature>
<keyword evidence="2 4" id="KW-0479">Metal-binding</keyword>
<evidence type="ECO:0000256" key="5">
    <source>
        <dbReference type="RuleBase" id="RU003799"/>
    </source>
</evidence>
<feature type="binding site" evidence="4">
    <location>
        <position position="1084"/>
    </location>
    <ligand>
        <name>Fe cation</name>
        <dbReference type="ChEBI" id="CHEBI:24875"/>
        <note>catalytic</note>
    </ligand>
</feature>
<protein>
    <submittedName>
        <fullName evidence="6">DEP domain-containing protein 1A</fullName>
    </submittedName>
</protein>
<comment type="similarity">
    <text evidence="1 5">Belongs to the carotenoid oxygenase family.</text>
</comment>
<evidence type="ECO:0000256" key="4">
    <source>
        <dbReference type="PIRSR" id="PIRSR604294-1"/>
    </source>
</evidence>
<comment type="cofactor">
    <cofactor evidence="4">
        <name>Fe(2+)</name>
        <dbReference type="ChEBI" id="CHEBI:29033"/>
    </cofactor>
    <text evidence="4">Binds 1 Fe(2+) ion per subunit.</text>
</comment>
<name>L5LGC0_MYODS</name>
<dbReference type="PANTHER" id="PTHR16206">
    <property type="entry name" value="DEP DOMAIN-CONTAINING"/>
    <property type="match status" value="1"/>
</dbReference>
<keyword evidence="7" id="KW-1185">Reference proteome</keyword>
<organism evidence="6 7">
    <name type="scientific">Myotis davidii</name>
    <name type="common">David's myotis</name>
    <dbReference type="NCBI Taxonomy" id="225400"/>
    <lineage>
        <taxon>Eukaryota</taxon>
        <taxon>Metazoa</taxon>
        <taxon>Chordata</taxon>
        <taxon>Craniata</taxon>
        <taxon>Vertebrata</taxon>
        <taxon>Euteleostomi</taxon>
        <taxon>Mammalia</taxon>
        <taxon>Eutheria</taxon>
        <taxon>Laurasiatheria</taxon>
        <taxon>Chiroptera</taxon>
        <taxon>Yangochiroptera</taxon>
        <taxon>Vespertilionidae</taxon>
        <taxon>Myotis</taxon>
    </lineage>
</organism>
<dbReference type="eggNOG" id="ENOG502QR00">
    <property type="taxonomic scope" value="Eukaryota"/>
</dbReference>
<dbReference type="GO" id="GO:0016702">
    <property type="term" value="F:oxidoreductase activity, acting on single donors with incorporation of molecular oxygen, incorporation of two atoms of oxygen"/>
    <property type="evidence" value="ECO:0007669"/>
    <property type="project" value="InterPro"/>
</dbReference>
<evidence type="ECO:0000313" key="6">
    <source>
        <dbReference type="EMBL" id="ELK25384.1"/>
    </source>
</evidence>
<dbReference type="GO" id="GO:0046872">
    <property type="term" value="F:metal ion binding"/>
    <property type="evidence" value="ECO:0007669"/>
    <property type="project" value="UniProtKB-KW"/>
</dbReference>
<evidence type="ECO:0000313" key="7">
    <source>
        <dbReference type="Proteomes" id="UP000010556"/>
    </source>
</evidence>
<evidence type="ECO:0000256" key="1">
    <source>
        <dbReference type="ARBA" id="ARBA00006787"/>
    </source>
</evidence>
<dbReference type="Proteomes" id="UP000010556">
    <property type="component" value="Unassembled WGS sequence"/>
</dbReference>